<reference evidence="2" key="1">
    <citation type="submission" date="2020-04" db="EMBL/GenBank/DDBJ databases">
        <title>Draft genome resource of the tomato pathogen Pseudocercospora fuligena.</title>
        <authorList>
            <person name="Zaccaron A."/>
        </authorList>
    </citation>
    <scope>NUCLEOTIDE SEQUENCE</scope>
    <source>
        <strain evidence="2">PF001</strain>
    </source>
</reference>
<accession>A0A8H6RQX9</accession>
<evidence type="ECO:0000313" key="3">
    <source>
        <dbReference type="Proteomes" id="UP000660729"/>
    </source>
</evidence>
<feature type="region of interest" description="Disordered" evidence="1">
    <location>
        <begin position="1072"/>
        <end position="1208"/>
    </location>
</feature>
<evidence type="ECO:0000313" key="2">
    <source>
        <dbReference type="EMBL" id="KAF7195293.1"/>
    </source>
</evidence>
<feature type="compositionally biased region" description="Low complexity" evidence="1">
    <location>
        <begin position="1087"/>
        <end position="1096"/>
    </location>
</feature>
<feature type="compositionally biased region" description="Acidic residues" evidence="1">
    <location>
        <begin position="1100"/>
        <end position="1109"/>
    </location>
</feature>
<protein>
    <submittedName>
        <fullName evidence="2">Uncharacterized protein</fullName>
    </submittedName>
</protein>
<gene>
    <name evidence="2" type="ORF">HII31_03499</name>
</gene>
<dbReference type="EMBL" id="JABCIY010000041">
    <property type="protein sequence ID" value="KAF7195293.1"/>
    <property type="molecule type" value="Genomic_DNA"/>
</dbReference>
<keyword evidence="3" id="KW-1185">Reference proteome</keyword>
<organism evidence="2 3">
    <name type="scientific">Pseudocercospora fuligena</name>
    <dbReference type="NCBI Taxonomy" id="685502"/>
    <lineage>
        <taxon>Eukaryota</taxon>
        <taxon>Fungi</taxon>
        <taxon>Dikarya</taxon>
        <taxon>Ascomycota</taxon>
        <taxon>Pezizomycotina</taxon>
        <taxon>Dothideomycetes</taxon>
        <taxon>Dothideomycetidae</taxon>
        <taxon>Mycosphaerellales</taxon>
        <taxon>Mycosphaerellaceae</taxon>
        <taxon>Pseudocercospora</taxon>
    </lineage>
</organism>
<name>A0A8H6RQX9_9PEZI</name>
<dbReference type="AlphaFoldDB" id="A0A8H6RQX9"/>
<evidence type="ECO:0000256" key="1">
    <source>
        <dbReference type="SAM" id="MobiDB-lite"/>
    </source>
</evidence>
<feature type="compositionally biased region" description="Acidic residues" evidence="1">
    <location>
        <begin position="1187"/>
        <end position="1208"/>
    </location>
</feature>
<proteinExistence type="predicted"/>
<comment type="caution">
    <text evidence="2">The sequence shown here is derived from an EMBL/GenBank/DDBJ whole genome shotgun (WGS) entry which is preliminary data.</text>
</comment>
<dbReference type="OrthoDB" id="2269179at2759"/>
<sequence length="1208" mass="137695">MDDLKKTERTASLQRLVDQAAFKQTHSRGNKRILTHQYELTAKKHAKVAARNRTINYPFAIRPDLNASGLGTEMFNRMVDRVKASGVPISRISRAEFAYMLPNDKNTAGQLKIFDAFFHSPMTITNAELGAVIKLKRCTADSGPAPVGSHIYSRSWIFTAKELREVIAEMPQYSEAQEWKRTVDLFAPKVDDSDLSYETEIDGEDPLTLPTAMQLSVNTSNVKSIVQQAQNSKMPFFTVRYIGAVESTLAVPRSPWDRHMEDLNHRKAGVFMEFQTVIERLYPHIADAVEVHLIEDASLSIDPDEELSRSNLDRRERCTVEFFDHATLLNRQHGGIFAEFVPNEVDVDIFDKLDVRFYFRYQKNAYLPDQEARSSIMDRFRRLQVFANSNAATGTSRHYFADKLRDGIARESMPYRYRGEAPILAIVGKDITLSQYVGGLGFFEAKSRAATLTFEIIHGLASREKEFTQGEQSWSSLSFQTELFPFVDLWTWLWHNCEPEAREFLREYVATSQPLITASLSKEVNNVTRANFVHNTGVKSKQFIDDLGLPTIQFSDSNTTTTQYDENSAFINVPHWHPGADKYTSYQQEVRRVLNLTWQATQLYGSMMMDIVDSFLDKNEPLPSRQKLCEIFMERYNQAQTDDTSKEFFSNFTEAKRDLRDKHVALNSRKRIDDERPVLDRPGRLRMAALGQALDEPNSKHRIQQVQHYWDLNIPDLHLTIPHEDLRKEEWMQQFLNLRQGQYFFIQVLTTVPVDDYVKHLVRAILPEWKDEEWMNSSEKKTEALLACGVFFQKSDKDDERVRALKRYYPDQWASAYDIQSRLVGVANNGEIRIRWQRDDGTKVSVKVRSKRAIPEEGERLALRTIHFTEHGIDILNAKNEPFRRFYNNTGKYDEATFPKATLPGNIGGPVVMELWKAVCQAHGIDISEEPEFVPEVWACQPGVTGIGKNATTEKPLQNRPPKEGDALYPLQAWLDERFPNGGTLHTISAERLPDSTEDLQHFVGFLKSQKWLKHPHVESFWLPKLEQLTPDGTTLEKNIRILRGTAIKKRQQRKSGPGANVQVKETYYIVGPPGSASDNPFPPKAPKAGGKTAAKNNDDGDSDSDDDDKPVKKGKGKAKKGGDTKQTLGKHRRDQDDEDDDFGEGPSKPSSKAPTKRKRAAAKPRTITQTPMSEFDGADDRADTAGNDEENDDEELLEDAEMAMDES</sequence>
<dbReference type="Proteomes" id="UP000660729">
    <property type="component" value="Unassembled WGS sequence"/>
</dbReference>